<feature type="disulfide bond" evidence="3">
    <location>
        <begin position="440"/>
        <end position="450"/>
    </location>
</feature>
<comment type="caution">
    <text evidence="6">The sequence shown here is derived from an EMBL/GenBank/DDBJ whole genome shotgun (WGS) entry which is preliminary data.</text>
</comment>
<dbReference type="InterPro" id="IPR050969">
    <property type="entry name" value="Dev_Signal_Modulators"/>
</dbReference>
<dbReference type="SMART" id="SM00181">
    <property type="entry name" value="EGF"/>
    <property type="match status" value="4"/>
</dbReference>
<name>A0AAD8DL07_MYTSE</name>
<feature type="domain" description="EGF-like" evidence="5">
    <location>
        <begin position="365"/>
        <end position="401"/>
    </location>
</feature>
<evidence type="ECO:0000256" key="2">
    <source>
        <dbReference type="ARBA" id="ARBA00023157"/>
    </source>
</evidence>
<keyword evidence="3" id="KW-0245">EGF-like domain</keyword>
<dbReference type="EMBL" id="JARGEI010000029">
    <property type="protein sequence ID" value="KAJ8705887.1"/>
    <property type="molecule type" value="Genomic_DNA"/>
</dbReference>
<comment type="caution">
    <text evidence="3">Lacks conserved residue(s) required for the propagation of feature annotation.</text>
</comment>
<evidence type="ECO:0000313" key="6">
    <source>
        <dbReference type="EMBL" id="KAJ8705887.1"/>
    </source>
</evidence>
<evidence type="ECO:0000256" key="1">
    <source>
        <dbReference type="ARBA" id="ARBA00022729"/>
    </source>
</evidence>
<dbReference type="SMART" id="SM00135">
    <property type="entry name" value="LY"/>
    <property type="match status" value="2"/>
</dbReference>
<proteinExistence type="predicted"/>
<dbReference type="Gene3D" id="2.120.10.30">
    <property type="entry name" value="TolB, C-terminal domain"/>
    <property type="match status" value="1"/>
</dbReference>
<dbReference type="PANTHER" id="PTHR14949:SF56">
    <property type="entry name" value="EGF-LIKE-DOMAIN, MULTIPLE 7"/>
    <property type="match status" value="1"/>
</dbReference>
<accession>A0AAD8DL07</accession>
<dbReference type="InterPro" id="IPR000742">
    <property type="entry name" value="EGF"/>
</dbReference>
<gene>
    <name evidence="6" type="ORF">PYW07_010664</name>
</gene>
<dbReference type="AlphaFoldDB" id="A0AAD8DL07"/>
<dbReference type="InterPro" id="IPR011042">
    <property type="entry name" value="6-blade_b-propeller_TolB-like"/>
</dbReference>
<dbReference type="Gene3D" id="2.10.25.10">
    <property type="entry name" value="Laminin"/>
    <property type="match status" value="4"/>
</dbReference>
<keyword evidence="1 4" id="KW-0732">Signal</keyword>
<feature type="disulfide bond" evidence="3">
    <location>
        <begin position="391"/>
        <end position="400"/>
    </location>
</feature>
<feature type="disulfide bond" evidence="3">
    <location>
        <begin position="462"/>
        <end position="471"/>
    </location>
</feature>
<dbReference type="PANTHER" id="PTHR14949">
    <property type="entry name" value="EGF-LIKE-DOMAIN, MULTIPLE 7, 8"/>
    <property type="match status" value="1"/>
</dbReference>
<dbReference type="PROSITE" id="PS50026">
    <property type="entry name" value="EGF_3"/>
    <property type="match status" value="2"/>
</dbReference>
<reference evidence="6" key="1">
    <citation type="submission" date="2023-03" db="EMBL/GenBank/DDBJ databases">
        <title>Chromosome-level genomes of two armyworms, Mythimna separata and Mythimna loreyi, provide insights into the biosynthesis and reception of sex pheromones.</title>
        <authorList>
            <person name="Zhao H."/>
        </authorList>
    </citation>
    <scope>NUCLEOTIDE SEQUENCE</scope>
    <source>
        <strain evidence="6">BeijingLab</strain>
        <tissue evidence="6">Pupa</tissue>
    </source>
</reference>
<dbReference type="SUPFAM" id="SSF57196">
    <property type="entry name" value="EGF/Laminin"/>
    <property type="match status" value="4"/>
</dbReference>
<organism evidence="6 7">
    <name type="scientific">Mythimna separata</name>
    <name type="common">Oriental armyworm</name>
    <name type="synonym">Pseudaletia separata</name>
    <dbReference type="NCBI Taxonomy" id="271217"/>
    <lineage>
        <taxon>Eukaryota</taxon>
        <taxon>Metazoa</taxon>
        <taxon>Ecdysozoa</taxon>
        <taxon>Arthropoda</taxon>
        <taxon>Hexapoda</taxon>
        <taxon>Insecta</taxon>
        <taxon>Pterygota</taxon>
        <taxon>Neoptera</taxon>
        <taxon>Endopterygota</taxon>
        <taxon>Lepidoptera</taxon>
        <taxon>Glossata</taxon>
        <taxon>Ditrysia</taxon>
        <taxon>Noctuoidea</taxon>
        <taxon>Noctuidae</taxon>
        <taxon>Noctuinae</taxon>
        <taxon>Hadenini</taxon>
        <taxon>Mythimna</taxon>
    </lineage>
</organism>
<dbReference type="SUPFAM" id="SSF63825">
    <property type="entry name" value="YWTD domain"/>
    <property type="match status" value="1"/>
</dbReference>
<dbReference type="Proteomes" id="UP001231518">
    <property type="component" value="Chromosome 26"/>
</dbReference>
<dbReference type="InterPro" id="IPR000033">
    <property type="entry name" value="LDLR_classB_rpt"/>
</dbReference>
<evidence type="ECO:0000256" key="3">
    <source>
        <dbReference type="PROSITE-ProRule" id="PRU00076"/>
    </source>
</evidence>
<feature type="signal peptide" evidence="4">
    <location>
        <begin position="1"/>
        <end position="19"/>
    </location>
</feature>
<sequence>MCITRVLALLAMLVGLAESFPWDVVVGGKEKTLEFYNNGILTHTEDITSANDISAIAYDPVHYRLLVFDYNSANYNRQKSTVTIFSFDLSTRNIRTILTKKANGYLISRTIYDPVTELLFWIDGCSIYSYSLDYMSFNQVTDGNVFVTLDHDCPCYDIAVDSCGGYIYWITETKIERARLDGSEREVLLSNPVYRTSLAIDQQTQKIYWSETKYYNSMFQVSIESADFNGKNNRTIYTEGNKTQINAVALSISKFFLYMITTDLKDWRIWKLQKKPTEHLERKMHLISDSYCSGCHRMAVNYTLKDQIQGIKSCKGVQYLVPGYSEPECTVEICQNYCLHGNCSVNAEGLPNCSCKAGYSGERCEVNACTKHCLNGGVCSLNEEELTVCQCTADYDGQRCDVPICKDYCLQGNCSVGTEGLPNCSCEVGYSGERCEVNACHKHCLNNGVCSLNEEDEPACECTADYEGERCDVAITQTDDDHTTQQILEDLRGEVKHLQYILQLLSDKIDEYETKI</sequence>
<protein>
    <recommendedName>
        <fullName evidence="5">EGF-like domain-containing protein</fullName>
    </recommendedName>
</protein>
<feature type="domain" description="EGF-like" evidence="5">
    <location>
        <begin position="436"/>
        <end position="472"/>
    </location>
</feature>
<feature type="disulfide bond" evidence="3">
    <location>
        <begin position="369"/>
        <end position="379"/>
    </location>
</feature>
<dbReference type="PROSITE" id="PS00022">
    <property type="entry name" value="EGF_1"/>
    <property type="match status" value="2"/>
</dbReference>
<keyword evidence="7" id="KW-1185">Reference proteome</keyword>
<evidence type="ECO:0000256" key="4">
    <source>
        <dbReference type="SAM" id="SignalP"/>
    </source>
</evidence>
<evidence type="ECO:0000259" key="5">
    <source>
        <dbReference type="PROSITE" id="PS50026"/>
    </source>
</evidence>
<evidence type="ECO:0000313" key="7">
    <source>
        <dbReference type="Proteomes" id="UP001231518"/>
    </source>
</evidence>
<keyword evidence="2 3" id="KW-1015">Disulfide bond</keyword>
<feature type="chain" id="PRO_5041988626" description="EGF-like domain-containing protein" evidence="4">
    <location>
        <begin position="20"/>
        <end position="516"/>
    </location>
</feature>